<feature type="compositionally biased region" description="Basic residues" evidence="1">
    <location>
        <begin position="7"/>
        <end position="20"/>
    </location>
</feature>
<evidence type="ECO:0000256" key="1">
    <source>
        <dbReference type="SAM" id="MobiDB-lite"/>
    </source>
</evidence>
<comment type="caution">
    <text evidence="2">The sequence shown here is derived from an EMBL/GenBank/DDBJ whole genome shotgun (WGS) entry which is preliminary data.</text>
</comment>
<feature type="region of interest" description="Disordered" evidence="1">
    <location>
        <begin position="1"/>
        <end position="21"/>
    </location>
</feature>
<evidence type="ECO:0000313" key="3">
    <source>
        <dbReference type="Proteomes" id="UP001066276"/>
    </source>
</evidence>
<dbReference type="AlphaFoldDB" id="A0AAV7QWN4"/>
<reference evidence="2" key="1">
    <citation type="journal article" date="2022" name="bioRxiv">
        <title>Sequencing and chromosome-scale assembly of the giantPleurodeles waltlgenome.</title>
        <authorList>
            <person name="Brown T."/>
            <person name="Elewa A."/>
            <person name="Iarovenko S."/>
            <person name="Subramanian E."/>
            <person name="Araus A.J."/>
            <person name="Petzold A."/>
            <person name="Susuki M."/>
            <person name="Suzuki K.-i.T."/>
            <person name="Hayashi T."/>
            <person name="Toyoda A."/>
            <person name="Oliveira C."/>
            <person name="Osipova E."/>
            <person name="Leigh N.D."/>
            <person name="Simon A."/>
            <person name="Yun M.H."/>
        </authorList>
    </citation>
    <scope>NUCLEOTIDE SEQUENCE</scope>
    <source>
        <strain evidence="2">20211129_DDA</strain>
        <tissue evidence="2">Liver</tissue>
    </source>
</reference>
<dbReference type="Proteomes" id="UP001066276">
    <property type="component" value="Chromosome 6"/>
</dbReference>
<organism evidence="2 3">
    <name type="scientific">Pleurodeles waltl</name>
    <name type="common">Iberian ribbed newt</name>
    <dbReference type="NCBI Taxonomy" id="8319"/>
    <lineage>
        <taxon>Eukaryota</taxon>
        <taxon>Metazoa</taxon>
        <taxon>Chordata</taxon>
        <taxon>Craniata</taxon>
        <taxon>Vertebrata</taxon>
        <taxon>Euteleostomi</taxon>
        <taxon>Amphibia</taxon>
        <taxon>Batrachia</taxon>
        <taxon>Caudata</taxon>
        <taxon>Salamandroidea</taxon>
        <taxon>Salamandridae</taxon>
        <taxon>Pleurodelinae</taxon>
        <taxon>Pleurodeles</taxon>
    </lineage>
</organism>
<keyword evidence="3" id="KW-1185">Reference proteome</keyword>
<evidence type="ECO:0000313" key="2">
    <source>
        <dbReference type="EMBL" id="KAJ1143449.1"/>
    </source>
</evidence>
<name>A0AAV7QWN4_PLEWA</name>
<sequence>MSSCGRLRLRSRRSPQRHRSTQPALLLKLLTFSGAGLKIGRAPRPRPRRGFQSLVSALEQRMTAVELLYLGSKVIDLEDRSRRDNVRFLGFPETKEEEDVQSFLKTTLPQLTAGVSNRAQAWS</sequence>
<protein>
    <submittedName>
        <fullName evidence="2">Uncharacterized protein</fullName>
    </submittedName>
</protein>
<proteinExistence type="predicted"/>
<accession>A0AAV7QWN4</accession>
<dbReference type="EMBL" id="JANPWB010000010">
    <property type="protein sequence ID" value="KAJ1143449.1"/>
    <property type="molecule type" value="Genomic_DNA"/>
</dbReference>
<gene>
    <name evidence="2" type="ORF">NDU88_009758</name>
</gene>